<name>A0ABS4ILX8_9BACL</name>
<dbReference type="InterPro" id="IPR011040">
    <property type="entry name" value="Sialidase"/>
</dbReference>
<gene>
    <name evidence="3" type="ORF">J2Z66_000167</name>
</gene>
<dbReference type="InterPro" id="IPR036278">
    <property type="entry name" value="Sialidase_sf"/>
</dbReference>
<dbReference type="EMBL" id="JAGGLB010000001">
    <property type="protein sequence ID" value="MBP1988572.1"/>
    <property type="molecule type" value="Genomic_DNA"/>
</dbReference>
<protein>
    <recommendedName>
        <fullName evidence="2">Sialidase domain-containing protein</fullName>
    </recommendedName>
</protein>
<dbReference type="RefSeq" id="WP_209968651.1">
    <property type="nucleotide sequence ID" value="NZ_JAGGLB010000001.1"/>
</dbReference>
<evidence type="ECO:0000256" key="1">
    <source>
        <dbReference type="SAM" id="MobiDB-lite"/>
    </source>
</evidence>
<feature type="domain" description="Sialidase" evidence="2">
    <location>
        <begin position="42"/>
        <end position="332"/>
    </location>
</feature>
<evidence type="ECO:0000313" key="4">
    <source>
        <dbReference type="Proteomes" id="UP001519287"/>
    </source>
</evidence>
<dbReference type="PANTHER" id="PTHR43752">
    <property type="entry name" value="BNR/ASP-BOX REPEAT FAMILY PROTEIN"/>
    <property type="match status" value="1"/>
</dbReference>
<dbReference type="SUPFAM" id="SSF50939">
    <property type="entry name" value="Sialidases"/>
    <property type="match status" value="1"/>
</dbReference>
<feature type="region of interest" description="Disordered" evidence="1">
    <location>
        <begin position="1"/>
        <end position="23"/>
    </location>
</feature>
<dbReference type="Gene3D" id="2.120.10.10">
    <property type="match status" value="1"/>
</dbReference>
<dbReference type="PANTHER" id="PTHR43752:SF2">
    <property type="entry name" value="BNR_ASP-BOX REPEAT FAMILY PROTEIN"/>
    <property type="match status" value="1"/>
</dbReference>
<reference evidence="3 4" key="1">
    <citation type="submission" date="2021-03" db="EMBL/GenBank/DDBJ databases">
        <title>Genomic Encyclopedia of Type Strains, Phase IV (KMG-IV): sequencing the most valuable type-strain genomes for metagenomic binning, comparative biology and taxonomic classification.</title>
        <authorList>
            <person name="Goeker M."/>
        </authorList>
    </citation>
    <scope>NUCLEOTIDE SEQUENCE [LARGE SCALE GENOMIC DNA]</scope>
    <source>
        <strain evidence="3 4">DSM 26048</strain>
    </source>
</reference>
<dbReference type="Proteomes" id="UP001519287">
    <property type="component" value="Unassembled WGS sequence"/>
</dbReference>
<comment type="caution">
    <text evidence="3">The sequence shown here is derived from an EMBL/GenBank/DDBJ whole genome shotgun (WGS) entry which is preliminary data.</text>
</comment>
<proteinExistence type="predicted"/>
<evidence type="ECO:0000259" key="2">
    <source>
        <dbReference type="Pfam" id="PF13088"/>
    </source>
</evidence>
<dbReference type="Pfam" id="PF13088">
    <property type="entry name" value="BNR_2"/>
    <property type="match status" value="1"/>
</dbReference>
<accession>A0ABS4ILX8</accession>
<evidence type="ECO:0000313" key="3">
    <source>
        <dbReference type="EMBL" id="MBP1988572.1"/>
    </source>
</evidence>
<organism evidence="3 4">
    <name type="scientific">Paenibacillus eucommiae</name>
    <dbReference type="NCBI Taxonomy" id="1355755"/>
    <lineage>
        <taxon>Bacteria</taxon>
        <taxon>Bacillati</taxon>
        <taxon>Bacillota</taxon>
        <taxon>Bacilli</taxon>
        <taxon>Bacillales</taxon>
        <taxon>Paenibacillaceae</taxon>
        <taxon>Paenibacillus</taxon>
    </lineage>
</organism>
<dbReference type="CDD" id="cd15482">
    <property type="entry name" value="Sialidase_non-viral"/>
    <property type="match status" value="1"/>
</dbReference>
<sequence>MQKKGNVVLDLRPTPGNPRNSEGAFLNLKDGRVLLVYSRFIGGSYHDDAKACIAARVSEDQGDTWSDDEIIAVPEEYNALNIMSVSLLRMGNEDIGLFYVIRQGWHDTRLHLRRSSDEGKTWGEPVCCVPCLGYYVTNNDRVIRLKSGRLLVPAAFHKIRGNNTTDWSGFDEKGHAFFFISDDDGTTWRQGEQSCSMPVTWSRSGLQEPGAIELASGVVWSWSRTDQGMQYEMFSLDGGDTWTPPAPSKFTSPASPLSMKRIPGSGHLLAVWNPIPNYQTRPIDHVTSWGRTPLVGAVSKDEGKTWEQFFAAELEEEQGGGYCYTAIHFVEDAFLLAYCAGEPEDGACLTRLKVRKINFTEMSSE</sequence>
<keyword evidence="4" id="KW-1185">Reference proteome</keyword>